<feature type="compositionally biased region" description="Polar residues" evidence="10">
    <location>
        <begin position="378"/>
        <end position="392"/>
    </location>
</feature>
<evidence type="ECO:0000256" key="9">
    <source>
        <dbReference type="ARBA" id="ARBA00048679"/>
    </source>
</evidence>
<evidence type="ECO:0000256" key="5">
    <source>
        <dbReference type="ARBA" id="ARBA00022741"/>
    </source>
</evidence>
<dbReference type="Gene3D" id="3.30.200.20">
    <property type="entry name" value="Phosphorylase Kinase, domain 1"/>
    <property type="match status" value="1"/>
</dbReference>
<name>A0A376B7G6_9ASCO</name>
<dbReference type="Proteomes" id="UP000262825">
    <property type="component" value="Unassembled WGS sequence"/>
</dbReference>
<feature type="domain" description="Protein kinase" evidence="11">
    <location>
        <begin position="41"/>
        <end position="310"/>
    </location>
</feature>
<dbReference type="CDD" id="cd05581">
    <property type="entry name" value="STKc_PDK1"/>
    <property type="match status" value="1"/>
</dbReference>
<dbReference type="SMART" id="SM00220">
    <property type="entry name" value="S_TKc"/>
    <property type="match status" value="1"/>
</dbReference>
<evidence type="ECO:0000256" key="7">
    <source>
        <dbReference type="ARBA" id="ARBA00022840"/>
    </source>
</evidence>
<dbReference type="EC" id="2.7.11.1" evidence="2"/>
<comment type="similarity">
    <text evidence="1">Belongs to the protein kinase superfamily. AGC Ser/Thr protein kinase family. PDPK1 subfamily.</text>
</comment>
<dbReference type="EMBL" id="UFAJ01000407">
    <property type="protein sequence ID" value="SSD60635.1"/>
    <property type="molecule type" value="Genomic_DNA"/>
</dbReference>
<dbReference type="GO" id="GO:0000196">
    <property type="term" value="P:cell integrity MAPK cascade"/>
    <property type="evidence" value="ECO:0007669"/>
    <property type="project" value="UniProtKB-ARBA"/>
</dbReference>
<evidence type="ECO:0000256" key="3">
    <source>
        <dbReference type="ARBA" id="ARBA00022527"/>
    </source>
</evidence>
<accession>A0A376B7G6</accession>
<dbReference type="SUPFAM" id="SSF56112">
    <property type="entry name" value="Protein kinase-like (PK-like)"/>
    <property type="match status" value="1"/>
</dbReference>
<organism evidence="12 13">
    <name type="scientific">Saccharomycodes ludwigii</name>
    <dbReference type="NCBI Taxonomy" id="36035"/>
    <lineage>
        <taxon>Eukaryota</taxon>
        <taxon>Fungi</taxon>
        <taxon>Dikarya</taxon>
        <taxon>Ascomycota</taxon>
        <taxon>Saccharomycotina</taxon>
        <taxon>Saccharomycetes</taxon>
        <taxon>Saccharomycodales</taxon>
        <taxon>Saccharomycodaceae</taxon>
        <taxon>Saccharomycodes</taxon>
    </lineage>
</organism>
<dbReference type="InterPro" id="IPR011009">
    <property type="entry name" value="Kinase-like_dom_sf"/>
</dbReference>
<evidence type="ECO:0000313" key="13">
    <source>
        <dbReference type="Proteomes" id="UP000262825"/>
    </source>
</evidence>
<comment type="catalytic activity">
    <reaction evidence="8">
        <text>L-threonyl-[protein] + ATP = O-phospho-L-threonyl-[protein] + ADP + H(+)</text>
        <dbReference type="Rhea" id="RHEA:46608"/>
        <dbReference type="Rhea" id="RHEA-COMP:11060"/>
        <dbReference type="Rhea" id="RHEA-COMP:11605"/>
        <dbReference type="ChEBI" id="CHEBI:15378"/>
        <dbReference type="ChEBI" id="CHEBI:30013"/>
        <dbReference type="ChEBI" id="CHEBI:30616"/>
        <dbReference type="ChEBI" id="CHEBI:61977"/>
        <dbReference type="ChEBI" id="CHEBI:456216"/>
        <dbReference type="EC" id="2.7.11.1"/>
    </reaction>
</comment>
<protein>
    <recommendedName>
        <fullName evidence="2">non-specific serine/threonine protein kinase</fullName>
        <ecNumber evidence="2">2.7.11.1</ecNumber>
    </recommendedName>
</protein>
<dbReference type="Pfam" id="PF00069">
    <property type="entry name" value="Pkinase"/>
    <property type="match status" value="1"/>
</dbReference>
<evidence type="ECO:0000256" key="1">
    <source>
        <dbReference type="ARBA" id="ARBA00010006"/>
    </source>
</evidence>
<feature type="compositionally biased region" description="Polar residues" evidence="10">
    <location>
        <begin position="709"/>
        <end position="720"/>
    </location>
</feature>
<evidence type="ECO:0000256" key="10">
    <source>
        <dbReference type="SAM" id="MobiDB-lite"/>
    </source>
</evidence>
<keyword evidence="13" id="KW-1185">Reference proteome</keyword>
<feature type="compositionally biased region" description="Low complexity" evidence="10">
    <location>
        <begin position="735"/>
        <end position="754"/>
    </location>
</feature>
<evidence type="ECO:0000256" key="8">
    <source>
        <dbReference type="ARBA" id="ARBA00047899"/>
    </source>
</evidence>
<dbReference type="PANTHER" id="PTHR24356:SF405">
    <property type="entry name" value="SERINE_THREONINE-PROTEIN KINASE PKH3"/>
    <property type="match status" value="1"/>
</dbReference>
<feature type="region of interest" description="Disordered" evidence="10">
    <location>
        <begin position="689"/>
        <end position="720"/>
    </location>
</feature>
<dbReference type="VEuPathDB" id="FungiDB:SCODWIG_02396"/>
<feature type="region of interest" description="Disordered" evidence="10">
    <location>
        <begin position="373"/>
        <end position="392"/>
    </location>
</feature>
<keyword evidence="7" id="KW-0067">ATP-binding</keyword>
<dbReference type="OrthoDB" id="347657at2759"/>
<keyword evidence="5" id="KW-0547">Nucleotide-binding</keyword>
<dbReference type="InterPro" id="IPR050236">
    <property type="entry name" value="Ser_Thr_kinase_AGC"/>
</dbReference>
<dbReference type="AlphaFoldDB" id="A0A376B7G6"/>
<evidence type="ECO:0000256" key="6">
    <source>
        <dbReference type="ARBA" id="ARBA00022777"/>
    </source>
</evidence>
<evidence type="ECO:0000256" key="4">
    <source>
        <dbReference type="ARBA" id="ARBA00022679"/>
    </source>
</evidence>
<dbReference type="PROSITE" id="PS50011">
    <property type="entry name" value="PROTEIN_KINASE_DOM"/>
    <property type="match status" value="1"/>
</dbReference>
<feature type="region of interest" description="Disordered" evidence="10">
    <location>
        <begin position="1"/>
        <end position="23"/>
    </location>
</feature>
<evidence type="ECO:0000313" key="12">
    <source>
        <dbReference type="EMBL" id="SSD60635.1"/>
    </source>
</evidence>
<dbReference type="GO" id="GO:0005524">
    <property type="term" value="F:ATP binding"/>
    <property type="evidence" value="ECO:0007669"/>
    <property type="project" value="UniProtKB-KW"/>
</dbReference>
<evidence type="ECO:0000259" key="11">
    <source>
        <dbReference type="PROSITE" id="PS50011"/>
    </source>
</evidence>
<dbReference type="GO" id="GO:0004674">
    <property type="term" value="F:protein serine/threonine kinase activity"/>
    <property type="evidence" value="ECO:0007669"/>
    <property type="project" value="UniProtKB-KW"/>
</dbReference>
<dbReference type="InterPro" id="IPR000719">
    <property type="entry name" value="Prot_kinase_dom"/>
</dbReference>
<reference evidence="13" key="1">
    <citation type="submission" date="2018-06" db="EMBL/GenBank/DDBJ databases">
        <authorList>
            <person name="Guldener U."/>
        </authorList>
    </citation>
    <scope>NUCLEOTIDE SEQUENCE [LARGE SCALE GENOMIC DNA]</scope>
    <source>
        <strain evidence="13">UTAD17</strain>
    </source>
</reference>
<dbReference type="Gene3D" id="1.10.510.10">
    <property type="entry name" value="Transferase(Phosphotransferase) domain 1"/>
    <property type="match status" value="1"/>
</dbReference>
<comment type="catalytic activity">
    <reaction evidence="9">
        <text>L-seryl-[protein] + ATP = O-phospho-L-seryl-[protein] + ADP + H(+)</text>
        <dbReference type="Rhea" id="RHEA:17989"/>
        <dbReference type="Rhea" id="RHEA-COMP:9863"/>
        <dbReference type="Rhea" id="RHEA-COMP:11604"/>
        <dbReference type="ChEBI" id="CHEBI:15378"/>
        <dbReference type="ChEBI" id="CHEBI:29999"/>
        <dbReference type="ChEBI" id="CHEBI:30616"/>
        <dbReference type="ChEBI" id="CHEBI:83421"/>
        <dbReference type="ChEBI" id="CHEBI:456216"/>
        <dbReference type="EC" id="2.7.11.1"/>
    </reaction>
</comment>
<feature type="compositionally biased region" description="Polar residues" evidence="10">
    <location>
        <begin position="689"/>
        <end position="702"/>
    </location>
</feature>
<keyword evidence="6" id="KW-0418">Kinase</keyword>
<sequence>MNGDYINPHNKMTPMHSPSSSYTSNTLTNPTIIKKFSPRDFIFLEKLGQGSYSTVYKAKLKRTTKAQQQQMKYYYSDTKLYAIKVCSKKHIIQERKVKYVASEKDTLNMLISIQKHPGIVNLHYTFHDEENLYFVLDYIPGGELFSLIYKYGTFNESMSKHFTCQLVDALDFLHSNKVIHRDLKPENILIGKTGKLLITDFGAAANINDREYATSFVGTSEYVSPELLLYNKCSYPADIWALGCILYQFQQGVPPFRGVNELATFELIVKLKYAYVKPVPVIIKDLISKILVIDSQKRLTISQIKQHKWFEDVNWNDKRKIWKGIWENQKQIYMGNSVNSNIKNLPIKRKKPVKISNTTSSVVEWRRQLGIVPKDNNGHNGVGSNHTSPTKTNLADNNIFDMNQHIAKSAALATMNINNTNSNIAMEMLTKVSTKPIIQAQAIPKPMSLYAGNSVNNSNTNVGLGTPFTFDNNGTSNTTPVIVNNNTGSNKLMSSPNTYNTVVHSPLRIKLPNSTKIAQKTASPTNTGAGDSPLQIAKRGIINVVEIPAKKEYVNNNDNKIDFDGYSMKLMDYNKGGEILLDFINKNGNQIIDRSRRMILSIYKNGSISLEYCSNDPKQFNNDNTNNGNTKKIMGNVLDDDLSVYNYQGDDDNINVLILEKNKYMIWIISLIEVDWIKCMQRIRELNQKSSDNTSSNVNTGSLIRPSEKSSNSDSVMPNVANSVPTKVRATAVVTSNNNNTPNNSVASTNTTPAPLHRHPYHNIISST</sequence>
<dbReference type="PROSITE" id="PS00108">
    <property type="entry name" value="PROTEIN_KINASE_ST"/>
    <property type="match status" value="1"/>
</dbReference>
<feature type="region of interest" description="Disordered" evidence="10">
    <location>
        <begin position="735"/>
        <end position="768"/>
    </location>
</feature>
<evidence type="ECO:0000256" key="2">
    <source>
        <dbReference type="ARBA" id="ARBA00012513"/>
    </source>
</evidence>
<dbReference type="FunFam" id="1.10.510.10:FF:000534">
    <property type="entry name" value="Serine/threonine-protein kinase PKH2"/>
    <property type="match status" value="1"/>
</dbReference>
<gene>
    <name evidence="12" type="ORF">SCODWIG_02396</name>
</gene>
<dbReference type="InterPro" id="IPR039046">
    <property type="entry name" value="PDPK1"/>
</dbReference>
<dbReference type="InterPro" id="IPR008271">
    <property type="entry name" value="Ser/Thr_kinase_AS"/>
</dbReference>
<proteinExistence type="inferred from homology"/>
<keyword evidence="3" id="KW-0723">Serine/threonine-protein kinase</keyword>
<dbReference type="PANTHER" id="PTHR24356">
    <property type="entry name" value="SERINE/THREONINE-PROTEIN KINASE"/>
    <property type="match status" value="1"/>
</dbReference>
<keyword evidence="4" id="KW-0808">Transferase</keyword>